<proteinExistence type="predicted"/>
<sequence>MEIPLQTKMITKVIQERHDIPRQHLVVSKKQIVKCDVDYGAHFPMDGPKTSQNETPDSCMGAQQISEKGSMERKTGAAEQFEDGSLVQAKQKTDVKYKMTEHAVRLGSISCSTTQITAPHMMRKSAALEFLWVSAA</sequence>
<name>A0A7I8J983_SPIIN</name>
<gene>
    <name evidence="1" type="ORF">SI7747_09012382</name>
    <name evidence="2" type="ORF">SI8410_09013429</name>
</gene>
<reference evidence="1" key="1">
    <citation type="submission" date="2019-12" db="EMBL/GenBank/DDBJ databases">
        <authorList>
            <person name="Scholz U."/>
            <person name="Mascher M."/>
            <person name="Fiebig A."/>
        </authorList>
    </citation>
    <scope>NUCLEOTIDE SEQUENCE</scope>
</reference>
<dbReference type="EMBL" id="LR746272">
    <property type="protein sequence ID" value="CAA7402751.1"/>
    <property type="molecule type" value="Genomic_DNA"/>
</dbReference>
<dbReference type="AlphaFoldDB" id="A0A7I8J983"/>
<organism evidence="1">
    <name type="scientific">Spirodela intermedia</name>
    <name type="common">Intermediate duckweed</name>
    <dbReference type="NCBI Taxonomy" id="51605"/>
    <lineage>
        <taxon>Eukaryota</taxon>
        <taxon>Viridiplantae</taxon>
        <taxon>Streptophyta</taxon>
        <taxon>Embryophyta</taxon>
        <taxon>Tracheophyta</taxon>
        <taxon>Spermatophyta</taxon>
        <taxon>Magnoliopsida</taxon>
        <taxon>Liliopsida</taxon>
        <taxon>Araceae</taxon>
        <taxon>Lemnoideae</taxon>
        <taxon>Spirodela</taxon>
    </lineage>
</organism>
<evidence type="ECO:0000313" key="1">
    <source>
        <dbReference type="EMBL" id="CAA2626693.1"/>
    </source>
</evidence>
<protein>
    <submittedName>
        <fullName evidence="1">Uncharacterized protein</fullName>
    </submittedName>
</protein>
<evidence type="ECO:0000313" key="2">
    <source>
        <dbReference type="EMBL" id="CAA7402751.1"/>
    </source>
</evidence>
<dbReference type="Proteomes" id="UP000663760">
    <property type="component" value="Chromosome 9"/>
</dbReference>
<accession>A0A7I8J983</accession>
<keyword evidence="3" id="KW-1185">Reference proteome</keyword>
<dbReference type="EMBL" id="LR743596">
    <property type="protein sequence ID" value="CAA2626693.1"/>
    <property type="molecule type" value="Genomic_DNA"/>
</dbReference>
<evidence type="ECO:0000313" key="3">
    <source>
        <dbReference type="Proteomes" id="UP000663760"/>
    </source>
</evidence>